<keyword evidence="3" id="KW-1185">Reference proteome</keyword>
<feature type="compositionally biased region" description="Low complexity" evidence="1">
    <location>
        <begin position="214"/>
        <end position="230"/>
    </location>
</feature>
<evidence type="ECO:0000256" key="1">
    <source>
        <dbReference type="SAM" id="MobiDB-lite"/>
    </source>
</evidence>
<reference evidence="2 3" key="1">
    <citation type="journal article" date="2021" name="Sci. Rep.">
        <title>Genome sequencing of the multicellular alga Astrephomene provides insights into convergent evolution of germ-soma differentiation.</title>
        <authorList>
            <person name="Yamashita S."/>
            <person name="Yamamoto K."/>
            <person name="Matsuzaki R."/>
            <person name="Suzuki S."/>
            <person name="Yamaguchi H."/>
            <person name="Hirooka S."/>
            <person name="Minakuchi Y."/>
            <person name="Miyagishima S."/>
            <person name="Kawachi M."/>
            <person name="Toyoda A."/>
            <person name="Nozaki H."/>
        </authorList>
    </citation>
    <scope>NUCLEOTIDE SEQUENCE [LARGE SCALE GENOMIC DNA]</scope>
    <source>
        <strain evidence="2 3">NIES-4017</strain>
    </source>
</reference>
<organism evidence="2 3">
    <name type="scientific">Astrephomene gubernaculifera</name>
    <dbReference type="NCBI Taxonomy" id="47775"/>
    <lineage>
        <taxon>Eukaryota</taxon>
        <taxon>Viridiplantae</taxon>
        <taxon>Chlorophyta</taxon>
        <taxon>core chlorophytes</taxon>
        <taxon>Chlorophyceae</taxon>
        <taxon>CS clade</taxon>
        <taxon>Chlamydomonadales</taxon>
        <taxon>Astrephomenaceae</taxon>
        <taxon>Astrephomene</taxon>
    </lineage>
</organism>
<evidence type="ECO:0000313" key="3">
    <source>
        <dbReference type="Proteomes" id="UP001054857"/>
    </source>
</evidence>
<evidence type="ECO:0000313" key="2">
    <source>
        <dbReference type="EMBL" id="GFR45597.1"/>
    </source>
</evidence>
<feature type="compositionally biased region" description="Pro residues" evidence="1">
    <location>
        <begin position="231"/>
        <end position="246"/>
    </location>
</feature>
<dbReference type="PANTHER" id="PTHR31152">
    <property type="entry name" value="PLAC8 FAMILY PROTEIN"/>
    <property type="match status" value="1"/>
</dbReference>
<sequence>MAPYNPRIEACHRRKAYQRQWQVELFKTCYRRPGYFCFSMWCANCASYSLRKQALHGDMSRYICCNGICPCSGRMGEKDCPEFCLCLESFFCFAQSVATTRWMVQDEMQVETTECDNCIIGTMIFFQYLSCICHILACFVSELHDVAQFVDCLADFTWCTVCACMQTQAKAELDYRDANPGAVPPPLPGVVMQPPGVQMIPMGAQPPPPPPGAYPQQPYAQQQPYAGYPTTYPPQPGAYPPPPPPQGYGGYPQPMPYYQPGPPPSAPGMQR</sequence>
<name>A0AAD3DS35_9CHLO</name>
<protein>
    <recommendedName>
        <fullName evidence="4">PLAC8 family protein</fullName>
    </recommendedName>
</protein>
<feature type="compositionally biased region" description="Pro residues" evidence="1">
    <location>
        <begin position="204"/>
        <end position="213"/>
    </location>
</feature>
<comment type="caution">
    <text evidence="2">The sequence shown here is derived from an EMBL/GenBank/DDBJ whole genome shotgun (WGS) entry which is preliminary data.</text>
</comment>
<evidence type="ECO:0008006" key="4">
    <source>
        <dbReference type="Google" id="ProtNLM"/>
    </source>
</evidence>
<feature type="region of interest" description="Disordered" evidence="1">
    <location>
        <begin position="199"/>
        <end position="271"/>
    </location>
</feature>
<proteinExistence type="predicted"/>
<accession>A0AAD3DS35</accession>
<dbReference type="EMBL" id="BMAR01000010">
    <property type="protein sequence ID" value="GFR45597.1"/>
    <property type="molecule type" value="Genomic_DNA"/>
</dbReference>
<feature type="compositionally biased region" description="Pro residues" evidence="1">
    <location>
        <begin position="253"/>
        <end position="271"/>
    </location>
</feature>
<dbReference type="AlphaFoldDB" id="A0AAD3DS35"/>
<dbReference type="PANTHER" id="PTHR31152:SF1">
    <property type="entry name" value="PLAC8 FAMILY PROTEIN"/>
    <property type="match status" value="1"/>
</dbReference>
<dbReference type="Proteomes" id="UP001054857">
    <property type="component" value="Unassembled WGS sequence"/>
</dbReference>
<gene>
    <name evidence="2" type="ORF">Agub_g6993</name>
</gene>